<feature type="active site" description="Charge relay system" evidence="5">
    <location>
        <position position="299"/>
    </location>
</feature>
<dbReference type="RefSeq" id="WP_135525993.1">
    <property type="nucleotide sequence ID" value="NZ_SRLH01000003.1"/>
</dbReference>
<dbReference type="PANTHER" id="PTHR43399">
    <property type="entry name" value="SUBTILISIN-RELATED"/>
    <property type="match status" value="1"/>
</dbReference>
<dbReference type="PROSITE" id="PS51892">
    <property type="entry name" value="SUBTILASE"/>
    <property type="match status" value="1"/>
</dbReference>
<dbReference type="InterPro" id="IPR000209">
    <property type="entry name" value="Peptidase_S8/S53_dom"/>
</dbReference>
<evidence type="ECO:0000256" key="2">
    <source>
        <dbReference type="ARBA" id="ARBA00022670"/>
    </source>
</evidence>
<protein>
    <submittedName>
        <fullName evidence="8">Peptidase S8</fullName>
    </submittedName>
</protein>
<dbReference type="InterPro" id="IPR015500">
    <property type="entry name" value="Peptidase_S8_subtilisin-rel"/>
</dbReference>
<feature type="active site" description="Charge relay system" evidence="5">
    <location>
        <position position="471"/>
    </location>
</feature>
<evidence type="ECO:0000256" key="1">
    <source>
        <dbReference type="ARBA" id="ARBA00011073"/>
    </source>
</evidence>
<dbReference type="GO" id="GO:0006508">
    <property type="term" value="P:proteolysis"/>
    <property type="evidence" value="ECO:0007669"/>
    <property type="project" value="UniProtKB-KW"/>
</dbReference>
<keyword evidence="4 5" id="KW-0720">Serine protease</keyword>
<dbReference type="InterPro" id="IPR022398">
    <property type="entry name" value="Peptidase_S8_His-AS"/>
</dbReference>
<comment type="similarity">
    <text evidence="1 5">Belongs to the peptidase S8 family.</text>
</comment>
<dbReference type="OrthoDB" id="9798386at2"/>
<evidence type="ECO:0000256" key="5">
    <source>
        <dbReference type="PROSITE-ProRule" id="PRU01240"/>
    </source>
</evidence>
<keyword evidence="6" id="KW-0732">Signal</keyword>
<dbReference type="PROSITE" id="PS00138">
    <property type="entry name" value="SUBTILASE_SER"/>
    <property type="match status" value="1"/>
</dbReference>
<name>A0A4Z0L879_9FLAO</name>
<dbReference type="PRINTS" id="PR00723">
    <property type="entry name" value="SUBTILISIN"/>
</dbReference>
<gene>
    <name evidence="8" type="ORF">E4635_07405</name>
</gene>
<feature type="chain" id="PRO_5021481495" evidence="6">
    <location>
        <begin position="19"/>
        <end position="549"/>
    </location>
</feature>
<proteinExistence type="inferred from homology"/>
<keyword evidence="3 5" id="KW-0378">Hydrolase</keyword>
<evidence type="ECO:0000256" key="4">
    <source>
        <dbReference type="ARBA" id="ARBA00022825"/>
    </source>
</evidence>
<keyword evidence="2 5" id="KW-0645">Protease</keyword>
<keyword evidence="9" id="KW-1185">Reference proteome</keyword>
<evidence type="ECO:0000256" key="6">
    <source>
        <dbReference type="SAM" id="SignalP"/>
    </source>
</evidence>
<dbReference type="PANTHER" id="PTHR43399:SF4">
    <property type="entry name" value="CELL WALL-ASSOCIATED PROTEASE"/>
    <property type="match status" value="1"/>
</dbReference>
<feature type="active site" description="Charge relay system" evidence="5">
    <location>
        <position position="81"/>
    </location>
</feature>
<feature type="domain" description="Peptidase S8/S53" evidence="7">
    <location>
        <begin position="72"/>
        <end position="503"/>
    </location>
</feature>
<feature type="signal peptide" evidence="6">
    <location>
        <begin position="1"/>
        <end position="18"/>
    </location>
</feature>
<dbReference type="InterPro" id="IPR036852">
    <property type="entry name" value="Peptidase_S8/S53_dom_sf"/>
</dbReference>
<evidence type="ECO:0000256" key="3">
    <source>
        <dbReference type="ARBA" id="ARBA00022801"/>
    </source>
</evidence>
<dbReference type="EMBL" id="SRLH01000003">
    <property type="protein sequence ID" value="TGD58733.1"/>
    <property type="molecule type" value="Genomic_DNA"/>
</dbReference>
<sequence>MIKFLFISSCCLFFINCAAQKTTPIKAPAVIVRKHHPVKVLNCWQQLDIEKDTMAGTSLQRAYKEILKNKKGKEIIVAVIDTDIDIHHEDLKSSIWVNKDEIPNNGKDDDNNGYIDDVNGWNFLGTVKGESMIYANTEPTRVLKSLKKKYPNFPVFNGNKKDSLLYLIATNEYAQDKDFMIYLRKYAVENLTKYRESEKGLMQKFNKTKFTLSELDSLYFKNKKDSSLTDNIIYMRMFTRLGKDYNSLKNDSIKVEDKLRTTYNEAFYDRLITGDNEFDFKDTHYGNNNVYKNATWTYHGTIVSGVIGANRANKIGIEGFSDQIKIMPILAIPSGGYEHDKDVALAIRYAVDNGAQIINMSFGKTMSLYPELIKEAFLYAEKHNVLLVAGSGNDSSDNDIKPFYPIDYDETTEVEFCNNFIKVGAVALDCDTYFLADFTNYGKKTVDVFAPGFFLKTTDAEAGYSYRDGTSMASPIVAGVAALVWSYYPKLSATQLKQIILESGVAYNIDVQVPGKKEGTLKPFSSLSKSGKVVNAYNALLMAEEYNKK</sequence>
<reference evidence="8 9" key="1">
    <citation type="submission" date="2019-04" db="EMBL/GenBank/DDBJ databases">
        <title>Flavobacterium sp. strain DS2-A Genome sequencing and assembly.</title>
        <authorList>
            <person name="Kim I."/>
        </authorList>
    </citation>
    <scope>NUCLEOTIDE SEQUENCE [LARGE SCALE GENOMIC DNA]</scope>
    <source>
        <strain evidence="8 9">DS2-A</strain>
    </source>
</reference>
<dbReference type="Gene3D" id="3.40.50.200">
    <property type="entry name" value="Peptidase S8/S53 domain"/>
    <property type="match status" value="2"/>
</dbReference>
<dbReference type="InterPro" id="IPR023828">
    <property type="entry name" value="Peptidase_S8_Ser-AS"/>
</dbReference>
<dbReference type="AlphaFoldDB" id="A0A4Z0L879"/>
<evidence type="ECO:0000313" key="8">
    <source>
        <dbReference type="EMBL" id="TGD58733.1"/>
    </source>
</evidence>
<comment type="caution">
    <text evidence="8">The sequence shown here is derived from an EMBL/GenBank/DDBJ whole genome shotgun (WGS) entry which is preliminary data.</text>
</comment>
<evidence type="ECO:0000259" key="7">
    <source>
        <dbReference type="Pfam" id="PF00082"/>
    </source>
</evidence>
<accession>A0A4Z0L879</accession>
<dbReference type="GO" id="GO:0004252">
    <property type="term" value="F:serine-type endopeptidase activity"/>
    <property type="evidence" value="ECO:0007669"/>
    <property type="project" value="UniProtKB-UniRule"/>
</dbReference>
<evidence type="ECO:0000313" key="9">
    <source>
        <dbReference type="Proteomes" id="UP000297407"/>
    </source>
</evidence>
<dbReference type="Pfam" id="PF00082">
    <property type="entry name" value="Peptidase_S8"/>
    <property type="match status" value="1"/>
</dbReference>
<dbReference type="SUPFAM" id="SSF52743">
    <property type="entry name" value="Subtilisin-like"/>
    <property type="match status" value="1"/>
</dbReference>
<dbReference type="PROSITE" id="PS00137">
    <property type="entry name" value="SUBTILASE_HIS"/>
    <property type="match status" value="1"/>
</dbReference>
<dbReference type="Proteomes" id="UP000297407">
    <property type="component" value="Unassembled WGS sequence"/>
</dbReference>
<dbReference type="InterPro" id="IPR051048">
    <property type="entry name" value="Peptidase_S8/S53_subtilisin"/>
</dbReference>
<organism evidence="8 9">
    <name type="scientific">Flavobacterium humi</name>
    <dbReference type="NCBI Taxonomy" id="2562683"/>
    <lineage>
        <taxon>Bacteria</taxon>
        <taxon>Pseudomonadati</taxon>
        <taxon>Bacteroidota</taxon>
        <taxon>Flavobacteriia</taxon>
        <taxon>Flavobacteriales</taxon>
        <taxon>Flavobacteriaceae</taxon>
        <taxon>Flavobacterium</taxon>
    </lineage>
</organism>